<keyword evidence="2" id="KW-1185">Reference proteome</keyword>
<dbReference type="EMBL" id="JAGPYQ010000002">
    <property type="protein sequence ID" value="MBQ0855452.1"/>
    <property type="molecule type" value="Genomic_DNA"/>
</dbReference>
<evidence type="ECO:0000313" key="1">
    <source>
        <dbReference type="EMBL" id="MBQ0855452.1"/>
    </source>
</evidence>
<proteinExistence type="predicted"/>
<dbReference type="Proteomes" id="UP000677413">
    <property type="component" value="Unassembled WGS sequence"/>
</dbReference>
<gene>
    <name evidence="1" type="ORF">J8N05_45620</name>
</gene>
<dbReference type="RefSeq" id="WP_210893817.1">
    <property type="nucleotide sequence ID" value="NZ_JAGPYQ010000002.1"/>
</dbReference>
<comment type="caution">
    <text evidence="1">The sequence shown here is derived from an EMBL/GenBank/DDBJ whole genome shotgun (WGS) entry which is preliminary data.</text>
</comment>
<reference evidence="1 2" key="1">
    <citation type="submission" date="2021-04" db="EMBL/GenBank/DDBJ databases">
        <authorList>
            <person name="Tang X."/>
            <person name="Zhou X."/>
            <person name="Chen X."/>
            <person name="Cernava T."/>
            <person name="Zhang C."/>
        </authorList>
    </citation>
    <scope>NUCLEOTIDE SEQUENCE [LARGE SCALE GENOMIC DNA]</scope>
    <source>
        <strain evidence="1 2">BH-SS-21</strain>
    </source>
</reference>
<protein>
    <submittedName>
        <fullName evidence="1">Uncharacterized protein</fullName>
    </submittedName>
</protein>
<sequence>MRTPNYPLAVALAEAGWNNSETARRINCRALQHGHRAVAVDRSRVSRWIRHGEKPRPPVPGLLAELLTEHLGRPYSPQLLGIGPARGVLVFLDPKEYHGLAVKAAAANMLLEHYVHELIRDSISRCPPA</sequence>
<organism evidence="1 2">
    <name type="scientific">Streptomyces liliiviolaceus</name>
    <dbReference type="NCBI Taxonomy" id="2823109"/>
    <lineage>
        <taxon>Bacteria</taxon>
        <taxon>Bacillati</taxon>
        <taxon>Actinomycetota</taxon>
        <taxon>Actinomycetes</taxon>
        <taxon>Kitasatosporales</taxon>
        <taxon>Streptomycetaceae</taxon>
        <taxon>Streptomyces</taxon>
    </lineage>
</organism>
<evidence type="ECO:0000313" key="2">
    <source>
        <dbReference type="Proteomes" id="UP000677413"/>
    </source>
</evidence>
<name>A0A940Y2L3_9ACTN</name>
<accession>A0A940Y2L3</accession>
<dbReference type="AlphaFoldDB" id="A0A940Y2L3"/>